<protein>
    <recommendedName>
        <fullName evidence="3">MmcQ/YjbR family DNA-binding protein</fullName>
    </recommendedName>
</protein>
<dbReference type="RefSeq" id="WP_167473929.1">
    <property type="nucleotide sequence ID" value="NZ_CP046172.1"/>
</dbReference>
<evidence type="ECO:0000313" key="1">
    <source>
        <dbReference type="EMBL" id="QIS11051.1"/>
    </source>
</evidence>
<accession>A0A6G9YCV4</accession>
<name>A0A6G9YCV4_9NOCA</name>
<reference evidence="1 2" key="1">
    <citation type="journal article" date="2019" name="ACS Chem. Biol.">
        <title>Identification and Mobilization of a Cryptic Antibiotic Biosynthesis Gene Locus from a Human-Pathogenic Nocardia Isolate.</title>
        <authorList>
            <person name="Herisse M."/>
            <person name="Ishida K."/>
            <person name="Porter J.L."/>
            <person name="Howden B."/>
            <person name="Hertweck C."/>
            <person name="Stinear T.P."/>
            <person name="Pidot S.J."/>
        </authorList>
    </citation>
    <scope>NUCLEOTIDE SEQUENCE [LARGE SCALE GENOMIC DNA]</scope>
    <source>
        <strain evidence="1 2">AUSMDU00012717</strain>
    </source>
</reference>
<dbReference type="InterPro" id="IPR058532">
    <property type="entry name" value="YjbR/MT2646/Rv2570-like"/>
</dbReference>
<dbReference type="EMBL" id="CP046172">
    <property type="protein sequence ID" value="QIS11051.1"/>
    <property type="molecule type" value="Genomic_DNA"/>
</dbReference>
<evidence type="ECO:0000313" key="2">
    <source>
        <dbReference type="Proteomes" id="UP000503540"/>
    </source>
</evidence>
<keyword evidence="2" id="KW-1185">Reference proteome</keyword>
<evidence type="ECO:0008006" key="3">
    <source>
        <dbReference type="Google" id="ProtNLM"/>
    </source>
</evidence>
<dbReference type="KEGG" id="nah:F5544_15850"/>
<sequence>METPAVEQDIHDIAMSLPEVTRLTHAGDLPVYQVKRKSFVFFRGARPDAVDPETGERLTDVVCFFVPDEHEKRALVDGDGPFFTTPHFDGHASVLVRLSELHRISRDELSEIITDGWLCRAPKRLAARWLAEHSGE</sequence>
<proteinExistence type="predicted"/>
<dbReference type="Pfam" id="PF04237">
    <property type="entry name" value="YjbR"/>
    <property type="match status" value="1"/>
</dbReference>
<gene>
    <name evidence="1" type="ORF">F5544_15850</name>
</gene>
<dbReference type="AlphaFoldDB" id="A0A6G9YCV4"/>
<dbReference type="Proteomes" id="UP000503540">
    <property type="component" value="Chromosome"/>
</dbReference>
<organism evidence="1 2">
    <name type="scientific">Nocardia arthritidis</name>
    <dbReference type="NCBI Taxonomy" id="228602"/>
    <lineage>
        <taxon>Bacteria</taxon>
        <taxon>Bacillati</taxon>
        <taxon>Actinomycetota</taxon>
        <taxon>Actinomycetes</taxon>
        <taxon>Mycobacteriales</taxon>
        <taxon>Nocardiaceae</taxon>
        <taxon>Nocardia</taxon>
    </lineage>
</organism>